<dbReference type="EMBL" id="MZNU01000188">
    <property type="protein sequence ID" value="OWP03150.1"/>
    <property type="molecule type" value="Genomic_DNA"/>
</dbReference>
<protein>
    <submittedName>
        <fullName evidence="1">Uncharacterized protein</fullName>
    </submittedName>
</protein>
<gene>
    <name evidence="1" type="ORF">B2J93_7176</name>
</gene>
<dbReference type="InParanoid" id="A0A218Z6C5"/>
<dbReference type="STRING" id="503106.A0A218Z6C5"/>
<accession>A0A218Z6C5</accession>
<comment type="caution">
    <text evidence="1">The sequence shown here is derived from an EMBL/GenBank/DDBJ whole genome shotgun (WGS) entry which is preliminary data.</text>
</comment>
<name>A0A218Z6C5_9HELO</name>
<reference evidence="1 2" key="1">
    <citation type="submission" date="2017-04" db="EMBL/GenBank/DDBJ databases">
        <title>Draft genome sequence of Marssonina coronaria NL1: causal agent of apple blotch.</title>
        <authorList>
            <person name="Cheng Q."/>
        </authorList>
    </citation>
    <scope>NUCLEOTIDE SEQUENCE [LARGE SCALE GENOMIC DNA]</scope>
    <source>
        <strain evidence="1 2">NL1</strain>
    </source>
</reference>
<organism evidence="1 2">
    <name type="scientific">Diplocarpon coronariae</name>
    <dbReference type="NCBI Taxonomy" id="2795749"/>
    <lineage>
        <taxon>Eukaryota</taxon>
        <taxon>Fungi</taxon>
        <taxon>Dikarya</taxon>
        <taxon>Ascomycota</taxon>
        <taxon>Pezizomycotina</taxon>
        <taxon>Leotiomycetes</taxon>
        <taxon>Helotiales</taxon>
        <taxon>Drepanopezizaceae</taxon>
        <taxon>Diplocarpon</taxon>
    </lineage>
</organism>
<dbReference type="OrthoDB" id="2546325at2759"/>
<keyword evidence="2" id="KW-1185">Reference proteome</keyword>
<evidence type="ECO:0000313" key="2">
    <source>
        <dbReference type="Proteomes" id="UP000242519"/>
    </source>
</evidence>
<proteinExistence type="predicted"/>
<dbReference type="AlphaFoldDB" id="A0A218Z6C5"/>
<evidence type="ECO:0000313" key="1">
    <source>
        <dbReference type="EMBL" id="OWP03150.1"/>
    </source>
</evidence>
<dbReference type="Proteomes" id="UP000242519">
    <property type="component" value="Unassembled WGS sequence"/>
</dbReference>
<sequence length="278" mass="31515">MSKAQIGDPATIATQVSSKYMQLNGNGKANGTTNGNANSHKSQSLRNAIHHAIPICRTELGFSSGELLSSVNSVEIFFDYVAGIRLRQCHIPQEEAIHLCEDICYNLHRVWVDLDATTLEMHNLLSSFYRTVGNYRRDMLVHEDLLREAAIDEELPPAEAAAIAVQQLELLERSYQRLGGWDKEQQIYFELYQQLTDVFTFEDGWKKAQTRSVETWQFKGADNLGTWTKPDRFVFMATESRKHAKFLRESSGTWTLCKHSHGRSSKNMEAIGAKIVST</sequence>